<organism evidence="1 2">
    <name type="scientific">Trichogramma brassicae</name>
    <dbReference type="NCBI Taxonomy" id="86971"/>
    <lineage>
        <taxon>Eukaryota</taxon>
        <taxon>Metazoa</taxon>
        <taxon>Ecdysozoa</taxon>
        <taxon>Arthropoda</taxon>
        <taxon>Hexapoda</taxon>
        <taxon>Insecta</taxon>
        <taxon>Pterygota</taxon>
        <taxon>Neoptera</taxon>
        <taxon>Endopterygota</taxon>
        <taxon>Hymenoptera</taxon>
        <taxon>Apocrita</taxon>
        <taxon>Proctotrupomorpha</taxon>
        <taxon>Chalcidoidea</taxon>
        <taxon>Trichogrammatidae</taxon>
        <taxon>Trichogramma</taxon>
    </lineage>
</organism>
<dbReference type="Proteomes" id="UP000479190">
    <property type="component" value="Unassembled WGS sequence"/>
</dbReference>
<proteinExistence type="predicted"/>
<protein>
    <submittedName>
        <fullName evidence="1">Uncharacterized protein</fullName>
    </submittedName>
</protein>
<gene>
    <name evidence="1" type="ORF">TBRA_LOCUS5415</name>
</gene>
<reference evidence="1 2" key="1">
    <citation type="submission" date="2020-02" db="EMBL/GenBank/DDBJ databases">
        <authorList>
            <person name="Ferguson B K."/>
        </authorList>
    </citation>
    <scope>NUCLEOTIDE SEQUENCE [LARGE SCALE GENOMIC DNA]</scope>
</reference>
<feature type="non-terminal residue" evidence="1">
    <location>
        <position position="93"/>
    </location>
</feature>
<accession>A0A6H5I6C8</accession>
<name>A0A6H5I6C8_9HYME</name>
<evidence type="ECO:0000313" key="2">
    <source>
        <dbReference type="Proteomes" id="UP000479190"/>
    </source>
</evidence>
<dbReference type="EMBL" id="CADCXV010000713">
    <property type="protein sequence ID" value="CAB0033513.1"/>
    <property type="molecule type" value="Genomic_DNA"/>
</dbReference>
<keyword evidence="2" id="KW-1185">Reference proteome</keyword>
<evidence type="ECO:0000313" key="1">
    <source>
        <dbReference type="EMBL" id="CAB0033513.1"/>
    </source>
</evidence>
<sequence length="93" mass="10717">MNNSINKALTRRPSHLWVTDHYQNPHLDRRANTVRVRYRGSGGHSRRNCSILLFSVSNMLSSVSEPKNAILNKKRFLEPDGSDTSLFFTNKKM</sequence>
<dbReference type="AlphaFoldDB" id="A0A6H5I6C8"/>